<feature type="region of interest" description="Disordered" evidence="1">
    <location>
        <begin position="59"/>
        <end position="82"/>
    </location>
</feature>
<organism evidence="4 8">
    <name type="scientific">Salmonella enterica subsp. arizonae</name>
    <dbReference type="NCBI Taxonomy" id="59203"/>
    <lineage>
        <taxon>Bacteria</taxon>
        <taxon>Pseudomonadati</taxon>
        <taxon>Pseudomonadota</taxon>
        <taxon>Gammaproteobacteria</taxon>
        <taxon>Enterobacterales</taxon>
        <taxon>Enterobacteriaceae</taxon>
        <taxon>Salmonella</taxon>
    </lineage>
</organism>
<dbReference type="InterPro" id="IPR053165">
    <property type="entry name" value="HSI-I_assembly_Hcp1"/>
</dbReference>
<dbReference type="Pfam" id="PF05638">
    <property type="entry name" value="T6SS_HCP"/>
    <property type="match status" value="1"/>
</dbReference>
<evidence type="ECO:0000256" key="1">
    <source>
        <dbReference type="SAM" id="MobiDB-lite"/>
    </source>
</evidence>
<dbReference type="SUPFAM" id="SSF141452">
    <property type="entry name" value="Hcp1-like"/>
    <property type="match status" value="1"/>
</dbReference>
<evidence type="ECO:0000313" key="6">
    <source>
        <dbReference type="EMBL" id="SUG31497.1"/>
    </source>
</evidence>
<keyword evidence="8" id="KW-1185">Reference proteome</keyword>
<reference evidence="8 9" key="1">
    <citation type="submission" date="2018-06" db="EMBL/GenBank/DDBJ databases">
        <authorList>
            <consortium name="Pathogen Informatics"/>
            <person name="Doyle S."/>
        </authorList>
    </citation>
    <scope>NUCLEOTIDE SEQUENCE [LARGE SCALE GENOMIC DNA]</scope>
    <source>
        <strain evidence="5 9">NCTC7295</strain>
        <strain evidence="6 11">NCTC7304</strain>
        <strain evidence="4 8">NCTC7307</strain>
        <strain evidence="7 10">NCTC8297</strain>
    </source>
</reference>
<dbReference type="EMBL" id="UGWZ01000001">
    <property type="protein sequence ID" value="SUG13248.1"/>
    <property type="molecule type" value="Genomic_DNA"/>
</dbReference>
<dbReference type="PANTHER" id="PTHR36152:SF1">
    <property type="entry name" value="UBIQUITIN-LIKE DOMAIN-CONTAINING PROTEIN"/>
    <property type="match status" value="1"/>
</dbReference>
<evidence type="ECO:0000313" key="12">
    <source>
        <dbReference type="Proteomes" id="UP000322837"/>
    </source>
</evidence>
<dbReference type="Proteomes" id="UP000254762">
    <property type="component" value="Unassembled WGS sequence"/>
</dbReference>
<dbReference type="Proteomes" id="UP000248731">
    <property type="component" value="Chromosome 1"/>
</dbReference>
<dbReference type="Proteomes" id="UP000254124">
    <property type="component" value="Unassembled WGS sequence"/>
</dbReference>
<dbReference type="EMBL" id="LS483466">
    <property type="protein sequence ID" value="SQI21014.1"/>
    <property type="molecule type" value="Genomic_DNA"/>
</dbReference>
<evidence type="ECO:0000313" key="7">
    <source>
        <dbReference type="EMBL" id="SUG45799.1"/>
    </source>
</evidence>
<evidence type="ECO:0000313" key="3">
    <source>
        <dbReference type="EMBL" id="KAA8663919.1"/>
    </source>
</evidence>
<dbReference type="RefSeq" id="WP_038397632.1">
    <property type="nucleotide sequence ID" value="NZ_CBCSDD010000076.1"/>
</dbReference>
<dbReference type="Gene3D" id="2.30.110.20">
    <property type="entry name" value="Hcp1-like"/>
    <property type="match status" value="1"/>
</dbReference>
<dbReference type="EMBL" id="VXJW01000004">
    <property type="protein sequence ID" value="KAA8663919.1"/>
    <property type="molecule type" value="Genomic_DNA"/>
</dbReference>
<dbReference type="Proteomes" id="UP000322837">
    <property type="component" value="Unassembled WGS sequence"/>
</dbReference>
<evidence type="ECO:0000313" key="8">
    <source>
        <dbReference type="Proteomes" id="UP000248731"/>
    </source>
</evidence>
<dbReference type="InterPro" id="IPR036624">
    <property type="entry name" value="Hcp1-lik_sf"/>
</dbReference>
<name>A0A2X4WBG7_SALER</name>
<evidence type="ECO:0000313" key="2">
    <source>
        <dbReference type="EMBL" id="EDH0571158.1"/>
    </source>
</evidence>
<proteinExistence type="predicted"/>
<gene>
    <name evidence="4" type="primary">SBOV31931</name>
    <name evidence="2" type="ORF">AHX45_13590</name>
    <name evidence="3" type="ORF">F4V61_09590</name>
    <name evidence="5" type="ORF">NCTC7295_00814</name>
    <name evidence="6" type="ORF">NCTC7304_00881</name>
    <name evidence="4" type="ORF">NCTC7307_00865</name>
    <name evidence="7" type="ORF">NCTC8297_00991</name>
</gene>
<evidence type="ECO:0000313" key="9">
    <source>
        <dbReference type="Proteomes" id="UP000254124"/>
    </source>
</evidence>
<evidence type="ECO:0000313" key="4">
    <source>
        <dbReference type="EMBL" id="SQI21014.1"/>
    </source>
</evidence>
<dbReference type="InterPro" id="IPR008514">
    <property type="entry name" value="T6SS_Hcp"/>
</dbReference>
<dbReference type="AlphaFoldDB" id="A0A2X4WBG7"/>
<evidence type="ECO:0000313" key="5">
    <source>
        <dbReference type="EMBL" id="SUG13248.1"/>
    </source>
</evidence>
<dbReference type="EMBL" id="UGXG01000002">
    <property type="protein sequence ID" value="SUG45799.1"/>
    <property type="molecule type" value="Genomic_DNA"/>
</dbReference>
<evidence type="ECO:0000313" key="10">
    <source>
        <dbReference type="Proteomes" id="UP000254741"/>
    </source>
</evidence>
<sequence length="82" mass="8713">MDAVFLKLDNIKGKSQAEGFKDQIEAMSCSQNVATQVSNDVSGGAGGKPLETMSLNFTKKSEGAQRDSGSSVWDLEISQKGK</sequence>
<dbReference type="Proteomes" id="UP000254741">
    <property type="component" value="Unassembled WGS sequence"/>
</dbReference>
<protein>
    <submittedName>
        <fullName evidence="4">Putative cytoplasmic protein</fullName>
    </submittedName>
</protein>
<reference evidence="3 12" key="3">
    <citation type="submission" date="2019-09" db="EMBL/GenBank/DDBJ databases">
        <title>Draft genome sequence of various Type strains from the CCUG.</title>
        <authorList>
            <person name="Pineiro-Iglesias B."/>
            <person name="Tunovic T."/>
            <person name="Unosson C."/>
            <person name="Inganas E."/>
            <person name="Ohlen M."/>
            <person name="Cardew S."/>
            <person name="Jensie-Markopoulos S."/>
            <person name="Salva-Serra F."/>
            <person name="Jaen-Luchoro D."/>
            <person name="Karlsson R."/>
            <person name="Svensson-Stadler L."/>
            <person name="Chun J."/>
            <person name="Moore E."/>
        </authorList>
    </citation>
    <scope>NUCLEOTIDE SEQUENCE [LARGE SCALE GENOMIC DNA]</scope>
    <source>
        <strain evidence="3 12">CCUG 6322T</strain>
    </source>
</reference>
<reference evidence="2" key="2">
    <citation type="submission" date="2018-07" db="EMBL/GenBank/DDBJ databases">
        <authorList>
            <consortium name="GenomeTrakr network: Whole genome sequencing for foodborne pathogen traceback"/>
        </authorList>
    </citation>
    <scope>NUCLEOTIDE SEQUENCE</scope>
    <source>
        <strain evidence="2">FDA00001204</strain>
    </source>
</reference>
<dbReference type="PANTHER" id="PTHR36152">
    <property type="entry name" value="CYTOPLASMIC PROTEIN-RELATED"/>
    <property type="match status" value="1"/>
</dbReference>
<evidence type="ECO:0000313" key="11">
    <source>
        <dbReference type="Proteomes" id="UP000254762"/>
    </source>
</evidence>
<dbReference type="EMBL" id="UGXD01000002">
    <property type="protein sequence ID" value="SUG31497.1"/>
    <property type="molecule type" value="Genomic_DNA"/>
</dbReference>
<accession>A0A2X4WBG7</accession>
<dbReference type="EMBL" id="AAMGFJ010000016">
    <property type="protein sequence ID" value="EDH0571158.1"/>
    <property type="molecule type" value="Genomic_DNA"/>
</dbReference>